<dbReference type="HAMAP" id="MF_02019">
    <property type="entry name" value="MurF"/>
    <property type="match status" value="1"/>
</dbReference>
<sequence>MNTPLAELADLLAGQGEEVERVGSGECEIAGVEIDSRAPLVGKLFVALRGARFDGHDFVAAALAAGAAAALVERRWWASRQPAGVFLVVEDTRHALARLAAAWRARFPWPVAGITGSNGKTTVKEMTAAILRAHFGAESVLATRGNRNNDIGLPLTLLELEAGHRAAVCELGINRPGEMAMLAAIARPDVALVTTAQRAHLEGFGTLDTVAREKGQIYRFLASDGTAVIPADDPHASLWREMAAGRRVLTFGRGGEVCGTAEPLSWGWRVQVRALGDEGEFTLPLPGRHNVHNALAAIACAVALEVPLKTAAGALAAFVPVPGRLQPVPGEQGALLIDDTYNANPDSMRAAIEVLAALPHARKLLVLGDMGEVGSEAPRLHAQLGVQARAAGIERLFTLGELAREAAAAFGRAAESFVELEPLVQRLRAELSPQTAVLVKGSRFMRMERVVSALAARSAALQG</sequence>
<dbReference type="InterPro" id="IPR035911">
    <property type="entry name" value="MurE/MurF_N"/>
</dbReference>
<dbReference type="Gene3D" id="3.90.190.20">
    <property type="entry name" value="Mur ligase, C-terminal domain"/>
    <property type="match status" value="1"/>
</dbReference>
<reference evidence="16" key="1">
    <citation type="submission" date="2015-08" db="EMBL/GenBank/DDBJ databases">
        <authorList>
            <person name="Babu N.S."/>
            <person name="Beckwith C.J."/>
            <person name="Beseler K.G."/>
            <person name="Brison A."/>
            <person name="Carone J.V."/>
            <person name="Caskin T.P."/>
            <person name="Diamond M."/>
            <person name="Durham M.E."/>
            <person name="Foxe J.M."/>
            <person name="Go M."/>
            <person name="Henderson B.A."/>
            <person name="Jones I.B."/>
            <person name="McGettigan J.A."/>
            <person name="Micheletti S.J."/>
            <person name="Nasrallah M.E."/>
            <person name="Ortiz D."/>
            <person name="Piller C.R."/>
            <person name="Privatt S.R."/>
            <person name="Schneider S.L."/>
            <person name="Sharp S."/>
            <person name="Smith T.C."/>
            <person name="Stanton J.D."/>
            <person name="Ullery H.E."/>
            <person name="Wilson R.J."/>
            <person name="Serrano M.G."/>
            <person name="Buck G."/>
            <person name="Lee V."/>
            <person name="Wang Y."/>
            <person name="Carvalho R."/>
            <person name="Voegtly L."/>
            <person name="Shi R."/>
            <person name="Duckworth R."/>
            <person name="Johnson A."/>
            <person name="Loviza R."/>
            <person name="Walstead R."/>
            <person name="Shah Z."/>
            <person name="Kiflezghi M."/>
            <person name="Wade K."/>
            <person name="Ball S.L."/>
            <person name="Bradley K.W."/>
            <person name="Asai D.J."/>
            <person name="Bowman C.A."/>
            <person name="Russell D.A."/>
            <person name="Pope W.H."/>
            <person name="Jacobs-Sera D."/>
            <person name="Hendrix R.W."/>
            <person name="Hatfull G.F."/>
        </authorList>
    </citation>
    <scope>NUCLEOTIDE SEQUENCE [LARGE SCALE GENOMIC DNA]</scope>
    <source>
        <strain evidence="16">JCM 19170</strain>
    </source>
</reference>
<evidence type="ECO:0000256" key="5">
    <source>
        <dbReference type="ARBA" id="ARBA00022840"/>
    </source>
</evidence>
<dbReference type="AlphaFoldDB" id="A0A0K6IPI6"/>
<evidence type="ECO:0000256" key="11">
    <source>
        <dbReference type="RuleBase" id="RU004136"/>
    </source>
</evidence>
<dbReference type="Pfam" id="PF01225">
    <property type="entry name" value="Mur_ligase"/>
    <property type="match status" value="1"/>
</dbReference>
<keyword evidence="7 10" id="KW-0573">Peptidoglycan synthesis</keyword>
<comment type="pathway">
    <text evidence="10 11">Cell wall biogenesis; peptidoglycan biosynthesis.</text>
</comment>
<feature type="domain" description="Mur ligase N-terminal catalytic" evidence="12">
    <location>
        <begin position="28"/>
        <end position="103"/>
    </location>
</feature>
<dbReference type="InterPro" id="IPR005863">
    <property type="entry name" value="UDP-N-AcMur_synth"/>
</dbReference>
<evidence type="ECO:0000313" key="16">
    <source>
        <dbReference type="Proteomes" id="UP000182108"/>
    </source>
</evidence>
<dbReference type="SUPFAM" id="SSF63418">
    <property type="entry name" value="MurE/MurF N-terminal domain"/>
    <property type="match status" value="1"/>
</dbReference>
<evidence type="ECO:0000256" key="7">
    <source>
        <dbReference type="ARBA" id="ARBA00022984"/>
    </source>
</evidence>
<proteinExistence type="inferred from homology"/>
<evidence type="ECO:0000256" key="1">
    <source>
        <dbReference type="ARBA" id="ARBA00022490"/>
    </source>
</evidence>
<comment type="function">
    <text evidence="10 11">Involved in cell wall formation. Catalyzes the final step in the synthesis of UDP-N-acetylmuramoyl-pentapeptide, the precursor of murein.</text>
</comment>
<evidence type="ECO:0000259" key="13">
    <source>
        <dbReference type="Pfam" id="PF02875"/>
    </source>
</evidence>
<feature type="binding site" evidence="10">
    <location>
        <begin position="116"/>
        <end position="122"/>
    </location>
    <ligand>
        <name>ATP</name>
        <dbReference type="ChEBI" id="CHEBI:30616"/>
    </ligand>
</feature>
<protein>
    <recommendedName>
        <fullName evidence="10 11">UDP-N-acetylmuramoyl-tripeptide--D-alanyl-D-alanine ligase</fullName>
        <ecNumber evidence="10 11">6.3.2.10</ecNumber>
    </recommendedName>
    <alternativeName>
        <fullName evidence="10">D-alanyl-D-alanine-adding enzyme</fullName>
    </alternativeName>
</protein>
<dbReference type="GO" id="GO:0051301">
    <property type="term" value="P:cell division"/>
    <property type="evidence" value="ECO:0007669"/>
    <property type="project" value="UniProtKB-KW"/>
</dbReference>
<dbReference type="EC" id="6.3.2.10" evidence="10 11"/>
<dbReference type="PANTHER" id="PTHR43024">
    <property type="entry name" value="UDP-N-ACETYLMURAMOYL-TRIPEPTIDE--D-ALANYL-D-ALANINE LIGASE"/>
    <property type="match status" value="1"/>
</dbReference>
<evidence type="ECO:0000256" key="3">
    <source>
        <dbReference type="ARBA" id="ARBA00022618"/>
    </source>
</evidence>
<keyword evidence="4 10" id="KW-0547">Nucleotide-binding</keyword>
<dbReference type="PANTHER" id="PTHR43024:SF1">
    <property type="entry name" value="UDP-N-ACETYLMURAMOYL-TRIPEPTIDE--D-ALANYL-D-ALANINE LIGASE"/>
    <property type="match status" value="1"/>
</dbReference>
<keyword evidence="16" id="KW-1185">Reference proteome</keyword>
<dbReference type="Proteomes" id="UP000182108">
    <property type="component" value="Unassembled WGS sequence"/>
</dbReference>
<organism evidence="15 16">
    <name type="scientific">Tepidiphilus thermophilus</name>
    <dbReference type="NCBI Taxonomy" id="876478"/>
    <lineage>
        <taxon>Bacteria</taxon>
        <taxon>Pseudomonadati</taxon>
        <taxon>Pseudomonadota</taxon>
        <taxon>Hydrogenophilia</taxon>
        <taxon>Hydrogenophilales</taxon>
        <taxon>Hydrogenophilaceae</taxon>
        <taxon>Tepidiphilus</taxon>
    </lineage>
</organism>
<accession>A0A0K6IPI6</accession>
<evidence type="ECO:0000313" key="15">
    <source>
        <dbReference type="EMBL" id="CUB05207.1"/>
    </source>
</evidence>
<dbReference type="Pfam" id="PF02875">
    <property type="entry name" value="Mur_ligase_C"/>
    <property type="match status" value="1"/>
</dbReference>
<keyword evidence="5 10" id="KW-0067">ATP-binding</keyword>
<dbReference type="UniPathway" id="UPA00219"/>
<evidence type="ECO:0000256" key="4">
    <source>
        <dbReference type="ARBA" id="ARBA00022741"/>
    </source>
</evidence>
<name>A0A0K6IPI6_9PROT</name>
<dbReference type="GO" id="GO:0005524">
    <property type="term" value="F:ATP binding"/>
    <property type="evidence" value="ECO:0007669"/>
    <property type="project" value="UniProtKB-UniRule"/>
</dbReference>
<dbReference type="GO" id="GO:0008360">
    <property type="term" value="P:regulation of cell shape"/>
    <property type="evidence" value="ECO:0007669"/>
    <property type="project" value="UniProtKB-KW"/>
</dbReference>
<feature type="domain" description="Mur ligase central" evidence="14">
    <location>
        <begin position="114"/>
        <end position="301"/>
    </location>
</feature>
<dbReference type="InterPro" id="IPR000713">
    <property type="entry name" value="Mur_ligase_N"/>
</dbReference>
<dbReference type="GO" id="GO:0071555">
    <property type="term" value="P:cell wall organization"/>
    <property type="evidence" value="ECO:0007669"/>
    <property type="project" value="UniProtKB-KW"/>
</dbReference>
<evidence type="ECO:0000259" key="12">
    <source>
        <dbReference type="Pfam" id="PF01225"/>
    </source>
</evidence>
<comment type="similarity">
    <text evidence="10">Belongs to the MurCDEF family. MurF subfamily.</text>
</comment>
<dbReference type="SUPFAM" id="SSF53623">
    <property type="entry name" value="MurD-like peptide ligases, catalytic domain"/>
    <property type="match status" value="1"/>
</dbReference>
<evidence type="ECO:0000256" key="8">
    <source>
        <dbReference type="ARBA" id="ARBA00023306"/>
    </source>
</evidence>
<evidence type="ECO:0000256" key="6">
    <source>
        <dbReference type="ARBA" id="ARBA00022960"/>
    </source>
</evidence>
<keyword evidence="8 10" id="KW-0131">Cell cycle</keyword>
<dbReference type="GO" id="GO:0009252">
    <property type="term" value="P:peptidoglycan biosynthetic process"/>
    <property type="evidence" value="ECO:0007669"/>
    <property type="project" value="UniProtKB-UniRule"/>
</dbReference>
<keyword evidence="1 10" id="KW-0963">Cytoplasm</keyword>
<feature type="domain" description="Mur ligase C-terminal" evidence="13">
    <location>
        <begin position="323"/>
        <end position="443"/>
    </location>
</feature>
<dbReference type="EMBL" id="CYHH01000001">
    <property type="protein sequence ID" value="CUB05207.1"/>
    <property type="molecule type" value="Genomic_DNA"/>
</dbReference>
<comment type="subcellular location">
    <subcellularLocation>
        <location evidence="10 11">Cytoplasm</location>
    </subcellularLocation>
</comment>
<dbReference type="InterPro" id="IPR051046">
    <property type="entry name" value="MurCDEF_CellWall_CoF430Synth"/>
</dbReference>
<dbReference type="GO" id="GO:0005737">
    <property type="term" value="C:cytoplasm"/>
    <property type="evidence" value="ECO:0007669"/>
    <property type="project" value="UniProtKB-SubCell"/>
</dbReference>
<evidence type="ECO:0000256" key="2">
    <source>
        <dbReference type="ARBA" id="ARBA00022598"/>
    </source>
</evidence>
<gene>
    <name evidence="10" type="primary">murF</name>
    <name evidence="15" type="ORF">Ga0061068_101257</name>
</gene>
<dbReference type="SUPFAM" id="SSF53244">
    <property type="entry name" value="MurD-like peptide ligases, peptide-binding domain"/>
    <property type="match status" value="1"/>
</dbReference>
<evidence type="ECO:0000256" key="10">
    <source>
        <dbReference type="HAMAP-Rule" id="MF_02019"/>
    </source>
</evidence>
<keyword evidence="2 10" id="KW-0436">Ligase</keyword>
<keyword evidence="3 10" id="KW-0132">Cell division</keyword>
<dbReference type="NCBIfam" id="TIGR01143">
    <property type="entry name" value="murF"/>
    <property type="match status" value="1"/>
</dbReference>
<evidence type="ECO:0000259" key="14">
    <source>
        <dbReference type="Pfam" id="PF08245"/>
    </source>
</evidence>
<dbReference type="Pfam" id="PF08245">
    <property type="entry name" value="Mur_ligase_M"/>
    <property type="match status" value="1"/>
</dbReference>
<dbReference type="InterPro" id="IPR036615">
    <property type="entry name" value="Mur_ligase_C_dom_sf"/>
</dbReference>
<dbReference type="GO" id="GO:0008766">
    <property type="term" value="F:UDP-N-acetylmuramoylalanyl-D-glutamyl-2,6-diaminopimelate-D-alanyl-D-alanine ligase activity"/>
    <property type="evidence" value="ECO:0007669"/>
    <property type="project" value="RHEA"/>
</dbReference>
<keyword evidence="9 10" id="KW-0961">Cell wall biogenesis/degradation</keyword>
<dbReference type="Gene3D" id="3.40.1190.10">
    <property type="entry name" value="Mur-like, catalytic domain"/>
    <property type="match status" value="1"/>
</dbReference>
<dbReference type="InterPro" id="IPR036565">
    <property type="entry name" value="Mur-like_cat_sf"/>
</dbReference>
<dbReference type="GO" id="GO:0047480">
    <property type="term" value="F:UDP-N-acetylmuramoyl-tripeptide-D-alanyl-D-alanine ligase activity"/>
    <property type="evidence" value="ECO:0007669"/>
    <property type="project" value="UniProtKB-UniRule"/>
</dbReference>
<dbReference type="InterPro" id="IPR013221">
    <property type="entry name" value="Mur_ligase_cen"/>
</dbReference>
<evidence type="ECO:0000256" key="9">
    <source>
        <dbReference type="ARBA" id="ARBA00023316"/>
    </source>
</evidence>
<comment type="catalytic activity">
    <reaction evidence="10 11">
        <text>D-alanyl-D-alanine + UDP-N-acetyl-alpha-D-muramoyl-L-alanyl-gamma-D-glutamyl-meso-2,6-diaminopimelate + ATP = UDP-N-acetyl-alpha-D-muramoyl-L-alanyl-gamma-D-glutamyl-meso-2,6-diaminopimeloyl-D-alanyl-D-alanine + ADP + phosphate + H(+)</text>
        <dbReference type="Rhea" id="RHEA:28374"/>
        <dbReference type="ChEBI" id="CHEBI:15378"/>
        <dbReference type="ChEBI" id="CHEBI:30616"/>
        <dbReference type="ChEBI" id="CHEBI:43474"/>
        <dbReference type="ChEBI" id="CHEBI:57822"/>
        <dbReference type="ChEBI" id="CHEBI:61386"/>
        <dbReference type="ChEBI" id="CHEBI:83905"/>
        <dbReference type="ChEBI" id="CHEBI:456216"/>
        <dbReference type="EC" id="6.3.2.10"/>
    </reaction>
</comment>
<keyword evidence="6 10" id="KW-0133">Cell shape</keyword>
<dbReference type="InterPro" id="IPR004101">
    <property type="entry name" value="Mur_ligase_C"/>
</dbReference>
<dbReference type="Gene3D" id="3.40.1390.10">
    <property type="entry name" value="MurE/MurF, N-terminal domain"/>
    <property type="match status" value="1"/>
</dbReference>